<name>A0A9J6CDM1_POLVA</name>
<keyword evidence="2" id="KW-1185">Reference proteome</keyword>
<gene>
    <name evidence="1" type="ORF">PVAND_009578</name>
</gene>
<evidence type="ECO:0000313" key="1">
    <source>
        <dbReference type="EMBL" id="KAG5680047.1"/>
    </source>
</evidence>
<dbReference type="AlphaFoldDB" id="A0A9J6CDM1"/>
<proteinExistence type="predicted"/>
<dbReference type="EMBL" id="JADBJN010000001">
    <property type="protein sequence ID" value="KAG5680047.1"/>
    <property type="molecule type" value="Genomic_DNA"/>
</dbReference>
<protein>
    <submittedName>
        <fullName evidence="1">Uncharacterized protein</fullName>
    </submittedName>
</protein>
<evidence type="ECO:0000313" key="2">
    <source>
        <dbReference type="Proteomes" id="UP001107558"/>
    </source>
</evidence>
<sequence length="97" mass="11680">MSDEDFENMGTIEEAGKFFKNITDMKAVFILVTARQSLIANQTLDWKSAENYDEQEMVKAKNKIKKLRFSYHLVLIAKHYIFILDPNFKRRFVFHWW</sequence>
<organism evidence="1 2">
    <name type="scientific">Polypedilum vanderplanki</name>
    <name type="common">Sleeping chironomid midge</name>
    <dbReference type="NCBI Taxonomy" id="319348"/>
    <lineage>
        <taxon>Eukaryota</taxon>
        <taxon>Metazoa</taxon>
        <taxon>Ecdysozoa</taxon>
        <taxon>Arthropoda</taxon>
        <taxon>Hexapoda</taxon>
        <taxon>Insecta</taxon>
        <taxon>Pterygota</taxon>
        <taxon>Neoptera</taxon>
        <taxon>Endopterygota</taxon>
        <taxon>Diptera</taxon>
        <taxon>Nematocera</taxon>
        <taxon>Chironomoidea</taxon>
        <taxon>Chironomidae</taxon>
        <taxon>Chironominae</taxon>
        <taxon>Polypedilum</taxon>
        <taxon>Polypedilum</taxon>
    </lineage>
</organism>
<accession>A0A9J6CDM1</accession>
<reference evidence="1" key="1">
    <citation type="submission" date="2021-03" db="EMBL/GenBank/DDBJ databases">
        <title>Chromosome level genome of the anhydrobiotic midge Polypedilum vanderplanki.</title>
        <authorList>
            <person name="Yoshida Y."/>
            <person name="Kikawada T."/>
            <person name="Gusev O."/>
        </authorList>
    </citation>
    <scope>NUCLEOTIDE SEQUENCE</scope>
    <source>
        <strain evidence="1">NIAS01</strain>
        <tissue evidence="1">Whole body or cell culture</tissue>
    </source>
</reference>
<comment type="caution">
    <text evidence="1">The sequence shown here is derived from an EMBL/GenBank/DDBJ whole genome shotgun (WGS) entry which is preliminary data.</text>
</comment>
<dbReference type="Proteomes" id="UP001107558">
    <property type="component" value="Chromosome 1"/>
</dbReference>